<evidence type="ECO:0000313" key="17">
    <source>
        <dbReference type="Proteomes" id="UP001284901"/>
    </source>
</evidence>
<dbReference type="AlphaFoldDB" id="A0AAW9HKR9"/>
<dbReference type="Pfam" id="PF00270">
    <property type="entry name" value="DEAD"/>
    <property type="match status" value="1"/>
</dbReference>
<dbReference type="PROSITE" id="PS51195">
    <property type="entry name" value="Q_MOTIF"/>
    <property type="match status" value="1"/>
</dbReference>
<evidence type="ECO:0000256" key="7">
    <source>
        <dbReference type="ARBA" id="ARBA00038437"/>
    </source>
</evidence>
<evidence type="ECO:0000259" key="13">
    <source>
        <dbReference type="PROSITE" id="PS51194"/>
    </source>
</evidence>
<evidence type="ECO:0000256" key="5">
    <source>
        <dbReference type="ARBA" id="ARBA00022806"/>
    </source>
</evidence>
<dbReference type="PROSITE" id="PS51194">
    <property type="entry name" value="HELICASE_CTER"/>
    <property type="match status" value="1"/>
</dbReference>
<feature type="compositionally biased region" description="Polar residues" evidence="11">
    <location>
        <begin position="471"/>
        <end position="485"/>
    </location>
</feature>
<comment type="similarity">
    <text evidence="7 10">Belongs to the DEAD box helicase family.</text>
</comment>
<dbReference type="InterPro" id="IPR001650">
    <property type="entry name" value="Helicase_C-like"/>
</dbReference>
<feature type="compositionally biased region" description="Basic and acidic residues" evidence="11">
    <location>
        <begin position="665"/>
        <end position="695"/>
    </location>
</feature>
<dbReference type="GO" id="GO:0005840">
    <property type="term" value="C:ribosome"/>
    <property type="evidence" value="ECO:0007669"/>
    <property type="project" value="TreeGrafter"/>
</dbReference>
<evidence type="ECO:0000313" key="15">
    <source>
        <dbReference type="EMBL" id="MDY5140062.1"/>
    </source>
</evidence>
<name>A0AAW9HKR9_9ACTO</name>
<evidence type="ECO:0000256" key="9">
    <source>
        <dbReference type="PROSITE-ProRule" id="PRU00552"/>
    </source>
</evidence>
<organism evidence="15 18">
    <name type="scientific">Actinotignum timonense</name>
    <dbReference type="NCBI Taxonomy" id="1870995"/>
    <lineage>
        <taxon>Bacteria</taxon>
        <taxon>Bacillati</taxon>
        <taxon>Actinomycetota</taxon>
        <taxon>Actinomycetes</taxon>
        <taxon>Actinomycetales</taxon>
        <taxon>Actinomycetaceae</taxon>
        <taxon>Actinotignum</taxon>
    </lineage>
</organism>
<dbReference type="GO" id="GO:0003724">
    <property type="term" value="F:RNA helicase activity"/>
    <property type="evidence" value="ECO:0007669"/>
    <property type="project" value="UniProtKB-EC"/>
</dbReference>
<accession>A0AAW9HKR9</accession>
<feature type="short sequence motif" description="Q motif" evidence="9">
    <location>
        <begin position="20"/>
        <end position="48"/>
    </location>
</feature>
<dbReference type="GO" id="GO:0016787">
    <property type="term" value="F:hydrolase activity"/>
    <property type="evidence" value="ECO:0007669"/>
    <property type="project" value="UniProtKB-KW"/>
</dbReference>
<dbReference type="GO" id="GO:0005524">
    <property type="term" value="F:ATP binding"/>
    <property type="evidence" value="ECO:0007669"/>
    <property type="project" value="UniProtKB-KW"/>
</dbReference>
<evidence type="ECO:0000256" key="4">
    <source>
        <dbReference type="ARBA" id="ARBA00022801"/>
    </source>
</evidence>
<sequence>MSEHLGENTPSDSSSTATPATFADLGLSEETLTAIHALGFEHPSPIQEQAIPLLLSGRDVIGVAQTGTGKTAAFGLPLLEQVDTSSAVVQALVLAPTRELALQGADAIESFARGTDTKVLAVYGGSPYPPQLRALENGVHVVVGTPGRIMDLIDRGALVLDHVSYFVLDEADEMLRMGFAEDVEKIASDLPAERVSALFSATMPPAIRRVADSHLNDPEEITVTPPASTVANITQEFAVVPARRKVGALARVLAVSEADAALVFVRTRATAEDLAIELGTRGVATAALSGDVAQKDRERLVSRLRDGTLDVLIATDVAARGLDVERIGLVVNFDVPREADTYVHRIGRTGRAGREGRSLTFVTPKELPRLRRIAKTTKSKMEEIDLPTPAEVSKLRAAKLMEQARTRFDAGRLGVYREVLEQFLAAQQEAQQDKNDDAADSTAPLPLDESVGEAASSVPADSEGAVVTDTVEGSENETGTGNNTDVETETSAENEAATETPAPMSLEDIIVALLALGVRDPGPSADEEESFTGEDSRDSFKKKRREAREFKGGKRYRIEVGHKDRVRPGAIVGALTHEGGLRGSDLGHIDIYPTFSLVEIGVPLSPEARRRISEAQVSGRALRISEDSGAPAARRGGHSRSDRAGRSDRGARGDRRGRGRGSFNRGDEGDYGSDYRSERRSDRRHDRHDRGERRGGRGWRRS</sequence>
<dbReference type="InterPro" id="IPR000629">
    <property type="entry name" value="RNA-helicase_DEAD-box_CS"/>
</dbReference>
<dbReference type="Proteomes" id="UP001288320">
    <property type="component" value="Unassembled WGS sequence"/>
</dbReference>
<dbReference type="PANTHER" id="PTHR47963">
    <property type="entry name" value="DEAD-BOX ATP-DEPENDENT RNA HELICASE 47, MITOCHONDRIAL"/>
    <property type="match status" value="1"/>
</dbReference>
<evidence type="ECO:0000256" key="10">
    <source>
        <dbReference type="RuleBase" id="RU000492"/>
    </source>
</evidence>
<dbReference type="Pfam" id="PF03880">
    <property type="entry name" value="DbpA"/>
    <property type="match status" value="1"/>
</dbReference>
<keyword evidence="3 10" id="KW-0547">Nucleotide-binding</keyword>
<keyword evidence="4 10" id="KW-0378">Hydrolase</keyword>
<dbReference type="InterPro" id="IPR014001">
    <property type="entry name" value="Helicase_ATP-bd"/>
</dbReference>
<dbReference type="SMART" id="SM00490">
    <property type="entry name" value="HELICc"/>
    <property type="match status" value="1"/>
</dbReference>
<keyword evidence="6 10" id="KW-0067">ATP-binding</keyword>
<dbReference type="EMBL" id="JAWNFV010000002">
    <property type="protein sequence ID" value="MDY5140062.1"/>
    <property type="molecule type" value="Genomic_DNA"/>
</dbReference>
<dbReference type="RefSeq" id="WP_101594860.1">
    <property type="nucleotide sequence ID" value="NZ_CAUPFC010000002.1"/>
</dbReference>
<feature type="compositionally biased region" description="Basic and acidic residues" evidence="11">
    <location>
        <begin position="639"/>
        <end position="656"/>
    </location>
</feature>
<comment type="caution">
    <text evidence="15">The sequence shown here is derived from an EMBL/GenBank/DDBJ whole genome shotgun (WGS) entry which is preliminary data.</text>
</comment>
<evidence type="ECO:0000256" key="2">
    <source>
        <dbReference type="ARBA" id="ARBA00022490"/>
    </source>
</evidence>
<dbReference type="EMBL" id="JAWNFY010000001">
    <property type="protein sequence ID" value="MDY5145445.1"/>
    <property type="molecule type" value="Genomic_DNA"/>
</dbReference>
<dbReference type="EC" id="3.6.4.13" evidence="1"/>
<evidence type="ECO:0000256" key="11">
    <source>
        <dbReference type="SAM" id="MobiDB-lite"/>
    </source>
</evidence>
<dbReference type="Pfam" id="PF00271">
    <property type="entry name" value="Helicase_C"/>
    <property type="match status" value="1"/>
</dbReference>
<dbReference type="FunFam" id="3.40.50.300:FF:000108">
    <property type="entry name" value="ATP-dependent RNA helicase RhlE"/>
    <property type="match status" value="1"/>
</dbReference>
<dbReference type="InterPro" id="IPR050547">
    <property type="entry name" value="DEAD_box_RNA_helicases"/>
</dbReference>
<feature type="domain" description="Helicase C-terminal" evidence="13">
    <location>
        <begin position="248"/>
        <end position="392"/>
    </location>
</feature>
<dbReference type="PROSITE" id="PS51192">
    <property type="entry name" value="HELICASE_ATP_BIND_1"/>
    <property type="match status" value="1"/>
</dbReference>
<dbReference type="GO" id="GO:0009409">
    <property type="term" value="P:response to cold"/>
    <property type="evidence" value="ECO:0007669"/>
    <property type="project" value="TreeGrafter"/>
</dbReference>
<evidence type="ECO:0000256" key="1">
    <source>
        <dbReference type="ARBA" id="ARBA00012552"/>
    </source>
</evidence>
<dbReference type="CDD" id="cd00268">
    <property type="entry name" value="DEADc"/>
    <property type="match status" value="1"/>
</dbReference>
<feature type="domain" description="DEAD-box RNA helicase Q" evidence="14">
    <location>
        <begin position="20"/>
        <end position="48"/>
    </location>
</feature>
<dbReference type="Gene3D" id="3.30.70.330">
    <property type="match status" value="1"/>
</dbReference>
<feature type="domain" description="Helicase ATP-binding" evidence="12">
    <location>
        <begin position="51"/>
        <end position="221"/>
    </location>
</feature>
<protein>
    <recommendedName>
        <fullName evidence="1">RNA helicase</fullName>
        <ecNumber evidence="1">3.6.4.13</ecNumber>
    </recommendedName>
</protein>
<dbReference type="PROSITE" id="PS00039">
    <property type="entry name" value="DEAD_ATP_HELICASE"/>
    <property type="match status" value="1"/>
</dbReference>
<gene>
    <name evidence="15" type="ORF">R6G74_01855</name>
    <name evidence="16" type="ORF">R6P33_00205</name>
</gene>
<evidence type="ECO:0000259" key="12">
    <source>
        <dbReference type="PROSITE" id="PS51192"/>
    </source>
</evidence>
<evidence type="ECO:0000256" key="8">
    <source>
        <dbReference type="ARBA" id="ARBA00047984"/>
    </source>
</evidence>
<dbReference type="InterPro" id="IPR011545">
    <property type="entry name" value="DEAD/DEAH_box_helicase_dom"/>
</dbReference>
<dbReference type="SMART" id="SM00487">
    <property type="entry name" value="DEXDc"/>
    <property type="match status" value="1"/>
</dbReference>
<dbReference type="InterPro" id="IPR014014">
    <property type="entry name" value="RNA_helicase_DEAD_Q_motif"/>
</dbReference>
<dbReference type="GO" id="GO:0005829">
    <property type="term" value="C:cytosol"/>
    <property type="evidence" value="ECO:0007669"/>
    <property type="project" value="TreeGrafter"/>
</dbReference>
<dbReference type="PANTHER" id="PTHR47963:SF8">
    <property type="entry name" value="ATP-DEPENDENT RNA HELICASE DEAD"/>
    <property type="match status" value="1"/>
</dbReference>
<evidence type="ECO:0000256" key="3">
    <source>
        <dbReference type="ARBA" id="ARBA00022741"/>
    </source>
</evidence>
<dbReference type="Gene3D" id="3.40.50.300">
    <property type="entry name" value="P-loop containing nucleotide triphosphate hydrolases"/>
    <property type="match status" value="2"/>
</dbReference>
<feature type="compositionally biased region" description="Low complexity" evidence="11">
    <location>
        <begin position="493"/>
        <end position="502"/>
    </location>
</feature>
<proteinExistence type="inferred from homology"/>
<reference evidence="15 17" key="1">
    <citation type="submission" date="2023-10" db="EMBL/GenBank/DDBJ databases">
        <title>Whole Genome based description of the genera Actinobaculum and Actinotignum reveals a complex phylogenetic relationship within the species included in the genus Actinotignum.</title>
        <authorList>
            <person name="Jensen C.S."/>
            <person name="Dargis R."/>
            <person name="Kemp M."/>
            <person name="Christensen J.J."/>
        </authorList>
    </citation>
    <scope>NUCLEOTIDE SEQUENCE</scope>
    <source>
        <strain evidence="16 17">SLA_B089</strain>
        <strain evidence="15">SLA_B245</strain>
    </source>
</reference>
<dbReference type="InterPro" id="IPR005580">
    <property type="entry name" value="DbpA/CsdA_RNA-bd_dom"/>
</dbReference>
<feature type="region of interest" description="Disordered" evidence="11">
    <location>
        <begin position="616"/>
        <end position="702"/>
    </location>
</feature>
<keyword evidence="17" id="KW-1185">Reference proteome</keyword>
<comment type="catalytic activity">
    <reaction evidence="8">
        <text>ATP + H2O = ADP + phosphate + H(+)</text>
        <dbReference type="Rhea" id="RHEA:13065"/>
        <dbReference type="ChEBI" id="CHEBI:15377"/>
        <dbReference type="ChEBI" id="CHEBI:15378"/>
        <dbReference type="ChEBI" id="CHEBI:30616"/>
        <dbReference type="ChEBI" id="CHEBI:43474"/>
        <dbReference type="ChEBI" id="CHEBI:456216"/>
        <dbReference type="EC" id="3.6.4.13"/>
    </reaction>
</comment>
<feature type="region of interest" description="Disordered" evidence="11">
    <location>
        <begin position="428"/>
        <end position="504"/>
    </location>
</feature>
<evidence type="ECO:0000256" key="6">
    <source>
        <dbReference type="ARBA" id="ARBA00022840"/>
    </source>
</evidence>
<evidence type="ECO:0000259" key="14">
    <source>
        <dbReference type="PROSITE" id="PS51195"/>
    </source>
</evidence>
<dbReference type="InterPro" id="IPR012677">
    <property type="entry name" value="Nucleotide-bd_a/b_plait_sf"/>
</dbReference>
<dbReference type="GeneID" id="92814126"/>
<dbReference type="SUPFAM" id="SSF52540">
    <property type="entry name" value="P-loop containing nucleoside triphosphate hydrolases"/>
    <property type="match status" value="2"/>
</dbReference>
<dbReference type="InterPro" id="IPR027417">
    <property type="entry name" value="P-loop_NTPase"/>
</dbReference>
<dbReference type="Proteomes" id="UP001284901">
    <property type="component" value="Unassembled WGS sequence"/>
</dbReference>
<keyword evidence="5 10" id="KW-0347">Helicase</keyword>
<evidence type="ECO:0000313" key="16">
    <source>
        <dbReference type="EMBL" id="MDY5145445.1"/>
    </source>
</evidence>
<feature type="region of interest" description="Disordered" evidence="11">
    <location>
        <begin position="521"/>
        <end position="546"/>
    </location>
</feature>
<dbReference type="InterPro" id="IPR044742">
    <property type="entry name" value="DEAD/DEAH_RhlB"/>
</dbReference>
<dbReference type="GO" id="GO:0033592">
    <property type="term" value="F:RNA strand annealing activity"/>
    <property type="evidence" value="ECO:0007669"/>
    <property type="project" value="TreeGrafter"/>
</dbReference>
<keyword evidence="2" id="KW-0963">Cytoplasm</keyword>
<dbReference type="CDD" id="cd18787">
    <property type="entry name" value="SF2_C_DEAD"/>
    <property type="match status" value="1"/>
</dbReference>
<evidence type="ECO:0000313" key="18">
    <source>
        <dbReference type="Proteomes" id="UP001288320"/>
    </source>
</evidence>